<organism evidence="1 2">
    <name type="scientific">Candidatus Hakubella thermalkaliphila</name>
    <dbReference type="NCBI Taxonomy" id="2754717"/>
    <lineage>
        <taxon>Bacteria</taxon>
        <taxon>Bacillati</taxon>
        <taxon>Actinomycetota</taxon>
        <taxon>Actinomycetota incertae sedis</taxon>
        <taxon>Candidatus Hakubellales</taxon>
        <taxon>Candidatus Hakubellaceae</taxon>
        <taxon>Candidatus Hakubella</taxon>
    </lineage>
</organism>
<dbReference type="SUPFAM" id="SSF50630">
    <property type="entry name" value="Acid proteases"/>
    <property type="match status" value="1"/>
</dbReference>
<proteinExistence type="predicted"/>
<dbReference type="EMBL" id="BLSD01000174">
    <property type="protein sequence ID" value="GFP40233.1"/>
    <property type="molecule type" value="Genomic_DNA"/>
</dbReference>
<dbReference type="RefSeq" id="WP_176236183.1">
    <property type="nucleotide sequence ID" value="NZ_BLSD01000174.1"/>
</dbReference>
<name>A0A6V8Q6R2_9ACTN</name>
<evidence type="ECO:0008006" key="3">
    <source>
        <dbReference type="Google" id="ProtNLM"/>
    </source>
</evidence>
<evidence type="ECO:0000313" key="2">
    <source>
        <dbReference type="Proteomes" id="UP000569018"/>
    </source>
</evidence>
<protein>
    <recommendedName>
        <fullName evidence="3">Peptidase A2 domain-containing protein</fullName>
    </recommendedName>
</protein>
<dbReference type="AlphaFoldDB" id="A0A6V8Q6R2"/>
<gene>
    <name evidence="1" type="ORF">HKBW3S47_01929</name>
</gene>
<evidence type="ECO:0000313" key="1">
    <source>
        <dbReference type="EMBL" id="GFP40233.1"/>
    </source>
</evidence>
<dbReference type="InterPro" id="IPR021109">
    <property type="entry name" value="Peptidase_aspartic_dom_sf"/>
</dbReference>
<accession>A0A6V8Q6R2</accession>
<reference evidence="1 2" key="1">
    <citation type="journal article" date="2020" name="Front. Microbiol.">
        <title>Single-cell genomics of novel Actinobacteria with the Wood-Ljungdahl pathway discovered in a serpentinizing system.</title>
        <authorList>
            <person name="Merino N."/>
            <person name="Kawai M."/>
            <person name="Boyd E.S."/>
            <person name="Colman D.R."/>
            <person name="McGlynn S.E."/>
            <person name="Nealson K.H."/>
            <person name="Kurokawa K."/>
            <person name="Hongoh Y."/>
        </authorList>
    </citation>
    <scope>NUCLEOTIDE SEQUENCE [LARGE SCALE GENOMIC DNA]</scope>
    <source>
        <strain evidence="1 2">S47</strain>
    </source>
</reference>
<comment type="caution">
    <text evidence="1">The sequence shown here is derived from an EMBL/GenBank/DDBJ whole genome shotgun (WGS) entry which is preliminary data.</text>
</comment>
<dbReference type="Pfam" id="PF13650">
    <property type="entry name" value="Asp_protease_2"/>
    <property type="match status" value="1"/>
</dbReference>
<dbReference type="Proteomes" id="UP000569018">
    <property type="component" value="Unassembled WGS sequence"/>
</dbReference>
<dbReference type="Gene3D" id="2.40.70.10">
    <property type="entry name" value="Acid Proteases"/>
    <property type="match status" value="1"/>
</dbReference>
<sequence>MIRFPYLRIGNDSYPVIPIRLYGPDGNVLTRALLDSGARISLFQADLAQAIGVDVESGEPIYLEGIGGRILGYTHTLTYEINGHTFIGRIAFSRELLISFNLPGRHGFFENFAVVFDESRQEIRLLTE</sequence>